<evidence type="ECO:0000313" key="1">
    <source>
        <dbReference type="EMBL" id="HAW77433.1"/>
    </source>
</evidence>
<comment type="caution">
    <text evidence="1">The sequence shown here is derived from an EMBL/GenBank/DDBJ whole genome shotgun (WGS) entry which is preliminary data.</text>
</comment>
<dbReference type="Proteomes" id="UP000263517">
    <property type="component" value="Unassembled WGS sequence"/>
</dbReference>
<dbReference type="InterPro" id="IPR053780">
    <property type="entry name" value="Gp66-like"/>
</dbReference>
<dbReference type="AlphaFoldDB" id="A0A350P816"/>
<protein>
    <recommendedName>
        <fullName evidence="3">N-acetyltransferase domain-containing protein</fullName>
    </recommendedName>
</protein>
<dbReference type="Pfam" id="PF25680">
    <property type="entry name" value="Mom"/>
    <property type="match status" value="1"/>
</dbReference>
<dbReference type="EMBL" id="DNAN01000601">
    <property type="protein sequence ID" value="HAW77433.1"/>
    <property type="molecule type" value="Genomic_DNA"/>
</dbReference>
<dbReference type="NCBIfam" id="NF045478">
    <property type="entry name" value="XF1762_fam"/>
    <property type="match status" value="1"/>
</dbReference>
<name>A0A350P816_9ALTE</name>
<gene>
    <name evidence="1" type="ORF">DCW74_17075</name>
</gene>
<proteinExistence type="predicted"/>
<evidence type="ECO:0008006" key="3">
    <source>
        <dbReference type="Google" id="ProtNLM"/>
    </source>
</evidence>
<organism evidence="1 2">
    <name type="scientific">Alteromonas australica</name>
    <dbReference type="NCBI Taxonomy" id="589873"/>
    <lineage>
        <taxon>Bacteria</taxon>
        <taxon>Pseudomonadati</taxon>
        <taxon>Pseudomonadota</taxon>
        <taxon>Gammaproteobacteria</taxon>
        <taxon>Alteromonadales</taxon>
        <taxon>Alteromonadaceae</taxon>
        <taxon>Alteromonas/Salinimonas group</taxon>
        <taxon>Alteromonas</taxon>
    </lineage>
</organism>
<reference evidence="1 2" key="1">
    <citation type="journal article" date="2018" name="Nat. Biotechnol.">
        <title>A standardized bacterial taxonomy based on genome phylogeny substantially revises the tree of life.</title>
        <authorList>
            <person name="Parks D.H."/>
            <person name="Chuvochina M."/>
            <person name="Waite D.W."/>
            <person name="Rinke C."/>
            <person name="Skarshewski A."/>
            <person name="Chaumeil P.A."/>
            <person name="Hugenholtz P."/>
        </authorList>
    </citation>
    <scope>NUCLEOTIDE SEQUENCE [LARGE SCALE GENOMIC DNA]</scope>
    <source>
        <strain evidence="1">UBA11978</strain>
    </source>
</reference>
<dbReference type="InterPro" id="IPR057895">
    <property type="entry name" value="Mom"/>
</dbReference>
<sequence>MTKMTPIPVSLKEASRFVEEYHRHNKPLKFHKFSIGVMSDDLLVGVVIVGRPVARSMDDGVTAEVSRLCVNENAPKNACSFLYGAAWRAWRAMGGQRIITYTLQSENGASLRGSGWKILHQTAERNDAGWRNRINRDWQPASGQAKFCWQTTDHSDA</sequence>
<accession>A0A350P816</accession>
<evidence type="ECO:0000313" key="2">
    <source>
        <dbReference type="Proteomes" id="UP000263517"/>
    </source>
</evidence>